<keyword evidence="9" id="KW-1185">Reference proteome</keyword>
<keyword evidence="1" id="KW-0028">Amino-acid biosynthesis</keyword>
<accession>A0A6N0NVI3</accession>
<gene>
    <name evidence="8" type="ORF">GWK48_05125</name>
</gene>
<proteinExistence type="predicted"/>
<dbReference type="Gene3D" id="3.30.70.260">
    <property type="match status" value="1"/>
</dbReference>
<dbReference type="Proteomes" id="UP000509301">
    <property type="component" value="Chromosome"/>
</dbReference>
<protein>
    <submittedName>
        <fullName evidence="8">Prephenate dehydratase</fullName>
    </submittedName>
</protein>
<dbReference type="Pfam" id="PF01842">
    <property type="entry name" value="ACT"/>
    <property type="match status" value="1"/>
</dbReference>
<dbReference type="InterPro" id="IPR001086">
    <property type="entry name" value="Preph_deHydtase"/>
</dbReference>
<organism evidence="8 9">
    <name type="scientific">Metallosphaera tengchongensis</name>
    <dbReference type="NCBI Taxonomy" id="1532350"/>
    <lineage>
        <taxon>Archaea</taxon>
        <taxon>Thermoproteota</taxon>
        <taxon>Thermoprotei</taxon>
        <taxon>Sulfolobales</taxon>
        <taxon>Sulfolobaceae</taxon>
        <taxon>Metallosphaera</taxon>
    </lineage>
</organism>
<dbReference type="GO" id="GO:0009094">
    <property type="term" value="P:L-phenylalanine biosynthetic process"/>
    <property type="evidence" value="ECO:0007669"/>
    <property type="project" value="UniProtKB-KW"/>
</dbReference>
<dbReference type="AlphaFoldDB" id="A0A6N0NVI3"/>
<evidence type="ECO:0000259" key="7">
    <source>
        <dbReference type="PROSITE" id="PS51671"/>
    </source>
</evidence>
<evidence type="ECO:0000256" key="2">
    <source>
        <dbReference type="ARBA" id="ARBA00023141"/>
    </source>
</evidence>
<reference evidence="8 9" key="1">
    <citation type="submission" date="2020-02" db="EMBL/GenBank/DDBJ databases">
        <title>Comparative genome analysis reveals the metabolism and evolution of the thermophilic archaeal genus Metallosphaera.</title>
        <authorList>
            <person name="Jiang C."/>
        </authorList>
    </citation>
    <scope>NUCLEOTIDE SEQUENCE [LARGE SCALE GENOMIC DNA]</scope>
    <source>
        <strain evidence="8 9">Ric-A</strain>
    </source>
</reference>
<dbReference type="PROSITE" id="PS51671">
    <property type="entry name" value="ACT"/>
    <property type="match status" value="1"/>
</dbReference>
<feature type="domain" description="Prephenate dehydratase" evidence="6">
    <location>
        <begin position="6"/>
        <end position="177"/>
    </location>
</feature>
<dbReference type="EMBL" id="CP049074">
    <property type="protein sequence ID" value="QKQ99852.1"/>
    <property type="molecule type" value="Genomic_DNA"/>
</dbReference>
<dbReference type="SUPFAM" id="SSF55021">
    <property type="entry name" value="ACT-like"/>
    <property type="match status" value="1"/>
</dbReference>
<evidence type="ECO:0000313" key="9">
    <source>
        <dbReference type="Proteomes" id="UP000509301"/>
    </source>
</evidence>
<comment type="pathway">
    <text evidence="5">Amino-acid biosynthesis.</text>
</comment>
<keyword evidence="2" id="KW-0057">Aromatic amino acid biosynthesis</keyword>
<evidence type="ECO:0000256" key="1">
    <source>
        <dbReference type="ARBA" id="ARBA00022605"/>
    </source>
</evidence>
<dbReference type="SUPFAM" id="SSF53850">
    <property type="entry name" value="Periplasmic binding protein-like II"/>
    <property type="match status" value="1"/>
</dbReference>
<dbReference type="PANTHER" id="PTHR21022:SF19">
    <property type="entry name" value="PREPHENATE DEHYDRATASE-RELATED"/>
    <property type="match status" value="1"/>
</dbReference>
<evidence type="ECO:0000256" key="5">
    <source>
        <dbReference type="ARBA" id="ARBA00029440"/>
    </source>
</evidence>
<dbReference type="Gene3D" id="3.40.190.10">
    <property type="entry name" value="Periplasmic binding protein-like II"/>
    <property type="match status" value="2"/>
</dbReference>
<dbReference type="InterPro" id="IPR002912">
    <property type="entry name" value="ACT_dom"/>
</dbReference>
<evidence type="ECO:0000313" key="8">
    <source>
        <dbReference type="EMBL" id="QKQ99852.1"/>
    </source>
</evidence>
<keyword evidence="4" id="KW-0456">Lyase</keyword>
<dbReference type="RefSeq" id="WP_174630236.1">
    <property type="nucleotide sequence ID" value="NZ_CP049074.1"/>
</dbReference>
<dbReference type="OrthoDB" id="8755at2157"/>
<dbReference type="PROSITE" id="PS51171">
    <property type="entry name" value="PREPHENATE_DEHYDR_3"/>
    <property type="match status" value="1"/>
</dbReference>
<dbReference type="Pfam" id="PF00800">
    <property type="entry name" value="PDT"/>
    <property type="match status" value="1"/>
</dbReference>
<dbReference type="GeneID" id="55641309"/>
<evidence type="ECO:0000256" key="3">
    <source>
        <dbReference type="ARBA" id="ARBA00023222"/>
    </source>
</evidence>
<evidence type="ECO:0000256" key="4">
    <source>
        <dbReference type="ARBA" id="ARBA00023239"/>
    </source>
</evidence>
<dbReference type="InterPro" id="IPR045865">
    <property type="entry name" value="ACT-like_dom_sf"/>
</dbReference>
<keyword evidence="3" id="KW-0584">Phenylalanine biosynthesis</keyword>
<feature type="domain" description="ACT" evidence="7">
    <location>
        <begin position="187"/>
        <end position="264"/>
    </location>
</feature>
<dbReference type="CDD" id="cd13630">
    <property type="entry name" value="PBP2_PDT_1"/>
    <property type="match status" value="1"/>
</dbReference>
<dbReference type="GO" id="GO:0004664">
    <property type="term" value="F:prephenate dehydratase activity"/>
    <property type="evidence" value="ECO:0007669"/>
    <property type="project" value="InterPro"/>
</dbReference>
<dbReference type="PANTHER" id="PTHR21022">
    <property type="entry name" value="PREPHENATE DEHYDRATASE P PROTEIN"/>
    <property type="match status" value="1"/>
</dbReference>
<evidence type="ECO:0000259" key="6">
    <source>
        <dbReference type="PROSITE" id="PS51171"/>
    </source>
</evidence>
<sequence>MVDPNGIYFLGPKGSFSHEASLNMSGLHVEAKSISEIFEKVANEGSIGVVPVENTLEGPVNETLDNLYKWNGVFVNYRIDMRIKLVLAVRNGTRLSDVKKIYSHSHAIHEARNTLSKMGLTNFIPVESTSKAAQLASEERDSAAICSEFAANIYGLKSVLSGIEDGVNITRFLVISKNYTSIGDRTIVLFTIPDVPGALYKVLEKFYIYNINLSMIYSRPTKIVPWNYYFYLEFEGDVDTAEKLGLVRELKEVTNELKIRGSYKMLNSVKHD</sequence>
<dbReference type="CDD" id="cd04905">
    <property type="entry name" value="ACT_CM-PDT"/>
    <property type="match status" value="1"/>
</dbReference>
<dbReference type="KEGG" id="mten:GWK48_05125"/>
<dbReference type="GO" id="GO:0005737">
    <property type="term" value="C:cytoplasm"/>
    <property type="evidence" value="ECO:0007669"/>
    <property type="project" value="TreeGrafter"/>
</dbReference>
<name>A0A6N0NVI3_9CREN</name>